<dbReference type="PANTHER" id="PTHR24148:SF64">
    <property type="entry name" value="HETEROKARYON INCOMPATIBILITY DOMAIN-CONTAINING PROTEIN"/>
    <property type="match status" value="1"/>
</dbReference>
<sequence length="665" mass="77377">MYVTIENTHYCITSHDKVELHPCLPFIYGTTSPVSHGISVECNGIDPSKLKSSLSHTTDFRPTRLIRTSDMTIVPGYEAINGYCAISYPWEWSGDVEFQEIKDDNNHIYQDNTTTKTTSSQQQKIIKDRGKHTYIAKPTSSLDCLYDFSTKKTQNKKEKNRRLRSLFNMAYSTVDTNDDDEPRVRKVTFKEIIQQLCWMFEIDYIWYDQLCIDQLDLKDKQNEIRQMHQIYGHAQFTLVMIPEMQFICPHPEDDVDRRPTGTAIQHCIQQIATSKWSKRAWTFEEAVLSNRLLFVGRDVHVWSDTIISTENPWSIPSLLYTHQPLIENSAYRKRQAIYDKMKEESNDHETSTPLSSRYLESRHYNMNDESYVRFVQNICSITSDTISASSALWHIHRGESTQDHDKIFALANIFPRLMDDINDFSYNQPLLPLMTRFYDNLIRHDLSVLCFGKEATHDDVMYYYESMDQGTKIIITPSWTGVTGSHMIQTPTYPTPPTSSFARYYITDGYLMVHSKSLKVLIEPLDRCPHASLPYNYDILQLCPTGTSLIALMDNASYRRIISYGLTPTHWLQRRFENHSYMNITRNGSYDNNVTAWFSLTTEVDIKNCIILMDVQFDIGMEGFKVYPVITKSGRYYNSIGIVFAHNLKLLFDQDNTDLDEFTIR</sequence>
<comment type="caution">
    <text evidence="2">The sequence shown here is derived from an EMBL/GenBank/DDBJ whole genome shotgun (WGS) entry which is preliminary data.</text>
</comment>
<dbReference type="Pfam" id="PF06985">
    <property type="entry name" value="HET"/>
    <property type="match status" value="1"/>
</dbReference>
<protein>
    <recommendedName>
        <fullName evidence="1">Heterokaryon incompatibility domain-containing protein</fullName>
    </recommendedName>
</protein>
<dbReference type="PANTHER" id="PTHR24148">
    <property type="entry name" value="ANKYRIN REPEAT DOMAIN-CONTAINING PROTEIN 39 HOMOLOG-RELATED"/>
    <property type="match status" value="1"/>
</dbReference>
<dbReference type="AlphaFoldDB" id="A0A8H7VNB8"/>
<proteinExistence type="predicted"/>
<dbReference type="InterPro" id="IPR010730">
    <property type="entry name" value="HET"/>
</dbReference>
<accession>A0A8H7VNB8</accession>
<dbReference type="OrthoDB" id="5071163at2759"/>
<evidence type="ECO:0000313" key="3">
    <source>
        <dbReference type="Proteomes" id="UP000646827"/>
    </source>
</evidence>
<feature type="domain" description="Heterokaryon incompatibility" evidence="1">
    <location>
        <begin position="187"/>
        <end position="285"/>
    </location>
</feature>
<organism evidence="2 3">
    <name type="scientific">Circinella minor</name>
    <dbReference type="NCBI Taxonomy" id="1195481"/>
    <lineage>
        <taxon>Eukaryota</taxon>
        <taxon>Fungi</taxon>
        <taxon>Fungi incertae sedis</taxon>
        <taxon>Mucoromycota</taxon>
        <taxon>Mucoromycotina</taxon>
        <taxon>Mucoromycetes</taxon>
        <taxon>Mucorales</taxon>
        <taxon>Lichtheimiaceae</taxon>
        <taxon>Circinella</taxon>
    </lineage>
</organism>
<dbReference type="InterPro" id="IPR052895">
    <property type="entry name" value="HetReg/Transcr_Mod"/>
</dbReference>
<reference evidence="2 3" key="1">
    <citation type="submission" date="2020-12" db="EMBL/GenBank/DDBJ databases">
        <title>Metabolic potential, ecology and presence of endohyphal bacteria is reflected in genomic diversity of Mucoromycotina.</title>
        <authorList>
            <person name="Muszewska A."/>
            <person name="Okrasinska A."/>
            <person name="Steczkiewicz K."/>
            <person name="Drgas O."/>
            <person name="Orlowska M."/>
            <person name="Perlinska-Lenart U."/>
            <person name="Aleksandrzak-Piekarczyk T."/>
            <person name="Szatraj K."/>
            <person name="Zielenkiewicz U."/>
            <person name="Pilsyk S."/>
            <person name="Malc E."/>
            <person name="Mieczkowski P."/>
            <person name="Kruszewska J.S."/>
            <person name="Biernat P."/>
            <person name="Pawlowska J."/>
        </authorList>
    </citation>
    <scope>NUCLEOTIDE SEQUENCE [LARGE SCALE GENOMIC DNA]</scope>
    <source>
        <strain evidence="2 3">CBS 142.35</strain>
    </source>
</reference>
<evidence type="ECO:0000313" key="2">
    <source>
        <dbReference type="EMBL" id="KAG2225292.1"/>
    </source>
</evidence>
<gene>
    <name evidence="2" type="ORF">INT45_001516</name>
</gene>
<keyword evidence="3" id="KW-1185">Reference proteome</keyword>
<name>A0A8H7VNB8_9FUNG</name>
<dbReference type="Proteomes" id="UP000646827">
    <property type="component" value="Unassembled WGS sequence"/>
</dbReference>
<evidence type="ECO:0000259" key="1">
    <source>
        <dbReference type="Pfam" id="PF06985"/>
    </source>
</evidence>
<dbReference type="EMBL" id="JAEPRB010000030">
    <property type="protein sequence ID" value="KAG2225292.1"/>
    <property type="molecule type" value="Genomic_DNA"/>
</dbReference>